<comment type="caution">
    <text evidence="2">The sequence shown here is derived from an EMBL/GenBank/DDBJ whole genome shotgun (WGS) entry which is preliminary data.</text>
</comment>
<sequence length="655" mass="66052">MSEVFGDPASVAVVGASADPAKWGHWLARGALEGSGRRRVHLVNSRGGEVLGHQVYRRLGELPEVPELVVLAVPATAVHDVAGEALTLGTRGLLVITAGVPDPAGLAARVRAAGARLVGPSCLGLYDAQSRLELAWGRFQPGPLGIVSQSGQVGLELAGLAAAAGVGVSRFVSVGGQADVTLGEMVEGLASHEATRAVVVYAEGFGDGRRLVHTLRRLTEAGKPVVVLTVGASAAGSAAARSHTGALTSTVDVVDAACRAAGAVRVTTPAEAVDVARFLLEAPAAVGDRLAIVGDSGGQGAIGADVAVRAGLRVPRAPVDLDGAGEKDLTSYARAVGALLRDGEADAVLLTGYFGSYGTDTPELGELELAVADDIGAVVAETGVPVVVHSMGPAGSPAVRALRARGVPVYGTVDAALSALAAAVRLAAGRGAVPPPVPEPRRPLPGGGYLAARELVASAGVRFPAGVAVTGPADVHPRVTGLRAPYVVKAEWLPHKSDVGGVAVGLADGGAVAEALAGMIARLGPGRYVVEEQDVRPDAVEILVGARWDAAFGPVVLVGAGGTEAELYRDTTVELGPVDTRQALAMLRRLRCYPLLDGWRGRAPLDLVALADTVSAVSWALVDSGAGEIELNPVRVGADGVVAVDALVTGGAGWA</sequence>
<dbReference type="SUPFAM" id="SSF56059">
    <property type="entry name" value="Glutathione synthetase ATP-binding domain-like"/>
    <property type="match status" value="1"/>
</dbReference>
<keyword evidence="3" id="KW-1185">Reference proteome</keyword>
<name>A0A4Q7J595_9PSEU</name>
<feature type="domain" description="CoA-binding" evidence="1">
    <location>
        <begin position="5"/>
        <end position="100"/>
    </location>
</feature>
<dbReference type="Gene3D" id="3.30.470.20">
    <property type="entry name" value="ATP-grasp fold, B domain"/>
    <property type="match status" value="1"/>
</dbReference>
<evidence type="ECO:0000259" key="1">
    <source>
        <dbReference type="SMART" id="SM00881"/>
    </source>
</evidence>
<dbReference type="SUPFAM" id="SSF52210">
    <property type="entry name" value="Succinyl-CoA synthetase domains"/>
    <property type="match status" value="2"/>
</dbReference>
<dbReference type="Gene3D" id="3.40.50.261">
    <property type="entry name" value="Succinyl-CoA synthetase domains"/>
    <property type="match status" value="2"/>
</dbReference>
<dbReference type="OrthoDB" id="190266at2"/>
<dbReference type="AlphaFoldDB" id="A0A4Q7J595"/>
<evidence type="ECO:0000313" key="3">
    <source>
        <dbReference type="Proteomes" id="UP000292003"/>
    </source>
</evidence>
<accession>A0A4Q7J595</accession>
<dbReference type="GO" id="GO:0005524">
    <property type="term" value="F:ATP binding"/>
    <property type="evidence" value="ECO:0007669"/>
    <property type="project" value="InterPro"/>
</dbReference>
<reference evidence="2 3" key="1">
    <citation type="submission" date="2019-02" db="EMBL/GenBank/DDBJ databases">
        <title>Draft genome sequence of Amycolatopsis sp. 8-3EHSu isolated from roots of Suaeda maritima.</title>
        <authorList>
            <person name="Duangmal K."/>
            <person name="Chantavorakit T."/>
        </authorList>
    </citation>
    <scope>NUCLEOTIDE SEQUENCE [LARGE SCALE GENOMIC DNA]</scope>
    <source>
        <strain evidence="2 3">8-3EHSu</strain>
    </source>
</reference>
<dbReference type="InterPro" id="IPR013815">
    <property type="entry name" value="ATP_grasp_subdomain_1"/>
</dbReference>
<dbReference type="Pfam" id="PF13380">
    <property type="entry name" value="CoA_binding_2"/>
    <property type="match status" value="1"/>
</dbReference>
<protein>
    <submittedName>
        <fullName evidence="2">CoA-binding protein</fullName>
    </submittedName>
</protein>
<evidence type="ECO:0000313" key="2">
    <source>
        <dbReference type="EMBL" id="RZQ62008.1"/>
    </source>
</evidence>
<dbReference type="InterPro" id="IPR003781">
    <property type="entry name" value="CoA-bd"/>
</dbReference>
<proteinExistence type="predicted"/>
<dbReference type="Proteomes" id="UP000292003">
    <property type="component" value="Unassembled WGS sequence"/>
</dbReference>
<dbReference type="Pfam" id="PF13549">
    <property type="entry name" value="ATP-grasp_5"/>
    <property type="match status" value="1"/>
</dbReference>
<dbReference type="InterPro" id="IPR032875">
    <property type="entry name" value="Succ_CoA_lig_flav_dom"/>
</dbReference>
<dbReference type="InterPro" id="IPR016102">
    <property type="entry name" value="Succinyl-CoA_synth-like"/>
</dbReference>
<dbReference type="Gene3D" id="3.30.1490.20">
    <property type="entry name" value="ATP-grasp fold, A domain"/>
    <property type="match status" value="1"/>
</dbReference>
<dbReference type="InterPro" id="IPR036291">
    <property type="entry name" value="NAD(P)-bd_dom_sf"/>
</dbReference>
<dbReference type="Gene3D" id="3.40.50.720">
    <property type="entry name" value="NAD(P)-binding Rossmann-like Domain"/>
    <property type="match status" value="1"/>
</dbReference>
<dbReference type="PANTHER" id="PTHR42793">
    <property type="entry name" value="COA BINDING DOMAIN CONTAINING PROTEIN"/>
    <property type="match status" value="1"/>
</dbReference>
<gene>
    <name evidence="2" type="ORF">EWH70_20635</name>
</gene>
<dbReference type="Pfam" id="PF13607">
    <property type="entry name" value="Succ_CoA_lig"/>
    <property type="match status" value="1"/>
</dbReference>
<dbReference type="EMBL" id="SFCC01000010">
    <property type="protein sequence ID" value="RZQ62008.1"/>
    <property type="molecule type" value="Genomic_DNA"/>
</dbReference>
<dbReference type="SMART" id="SM00881">
    <property type="entry name" value="CoA_binding"/>
    <property type="match status" value="1"/>
</dbReference>
<organism evidence="2 3">
    <name type="scientific">Amycolatopsis suaedae</name>
    <dbReference type="NCBI Taxonomy" id="2510978"/>
    <lineage>
        <taxon>Bacteria</taxon>
        <taxon>Bacillati</taxon>
        <taxon>Actinomycetota</taxon>
        <taxon>Actinomycetes</taxon>
        <taxon>Pseudonocardiales</taxon>
        <taxon>Pseudonocardiaceae</taxon>
        <taxon>Amycolatopsis</taxon>
    </lineage>
</organism>
<dbReference type="RefSeq" id="WP_130477100.1">
    <property type="nucleotide sequence ID" value="NZ_SFCC01000010.1"/>
</dbReference>
<dbReference type="SUPFAM" id="SSF51735">
    <property type="entry name" value="NAD(P)-binding Rossmann-fold domains"/>
    <property type="match status" value="1"/>
</dbReference>
<dbReference type="PANTHER" id="PTHR42793:SF1">
    <property type="entry name" value="PEPTIDYL-LYSINE N-ACETYLTRANSFERASE PATZ"/>
    <property type="match status" value="1"/>
</dbReference>